<reference evidence="3" key="1">
    <citation type="submission" date="2017-02" db="UniProtKB">
        <authorList>
            <consortium name="WormBaseParasite"/>
        </authorList>
    </citation>
    <scope>IDENTIFICATION</scope>
</reference>
<dbReference type="Proteomes" id="UP000278627">
    <property type="component" value="Unassembled WGS sequence"/>
</dbReference>
<evidence type="ECO:0000313" key="3">
    <source>
        <dbReference type="WBParaSite" id="BPAG_0000241201-mRNA-1"/>
    </source>
</evidence>
<accession>A0A0N4T2I2</accession>
<evidence type="ECO:0000313" key="1">
    <source>
        <dbReference type="EMBL" id="VDN83568.1"/>
    </source>
</evidence>
<protein>
    <submittedName>
        <fullName evidence="1 3">Uncharacterized protein</fullName>
    </submittedName>
</protein>
<sequence length="125" mass="14102">MITVTAQQQSRIIGCVIPQTDSNDVMRGGYFPLKLSFTTLQPFPRSLTWWHTFHNDIDDVCVYDVIALRACQADTCTMIIVQCHREKTQNQPLVILYHQEIVSDSALISTVFISISLAHSHRGPG</sequence>
<evidence type="ECO:0000313" key="2">
    <source>
        <dbReference type="Proteomes" id="UP000278627"/>
    </source>
</evidence>
<dbReference type="AlphaFoldDB" id="A0A0N4T2I2"/>
<gene>
    <name evidence="1" type="ORF">BPAG_LOCUS2382</name>
</gene>
<keyword evidence="2" id="KW-1185">Reference proteome</keyword>
<proteinExistence type="predicted"/>
<reference evidence="1 2" key="2">
    <citation type="submission" date="2018-11" db="EMBL/GenBank/DDBJ databases">
        <authorList>
            <consortium name="Pathogen Informatics"/>
        </authorList>
    </citation>
    <scope>NUCLEOTIDE SEQUENCE [LARGE SCALE GENOMIC DNA]</scope>
</reference>
<dbReference type="EMBL" id="UZAD01000336">
    <property type="protein sequence ID" value="VDN83568.1"/>
    <property type="molecule type" value="Genomic_DNA"/>
</dbReference>
<dbReference type="WBParaSite" id="BPAG_0000241201-mRNA-1">
    <property type="protein sequence ID" value="BPAG_0000241201-mRNA-1"/>
    <property type="gene ID" value="BPAG_0000241201"/>
</dbReference>
<name>A0A0N4T2I2_BRUPA</name>
<organism evidence="3">
    <name type="scientific">Brugia pahangi</name>
    <name type="common">Filarial nematode worm</name>
    <dbReference type="NCBI Taxonomy" id="6280"/>
    <lineage>
        <taxon>Eukaryota</taxon>
        <taxon>Metazoa</taxon>
        <taxon>Ecdysozoa</taxon>
        <taxon>Nematoda</taxon>
        <taxon>Chromadorea</taxon>
        <taxon>Rhabditida</taxon>
        <taxon>Spirurina</taxon>
        <taxon>Spiruromorpha</taxon>
        <taxon>Filarioidea</taxon>
        <taxon>Onchocercidae</taxon>
        <taxon>Brugia</taxon>
    </lineage>
</organism>